<feature type="transmembrane region" description="Helical" evidence="1">
    <location>
        <begin position="35"/>
        <end position="60"/>
    </location>
</feature>
<dbReference type="EMBL" id="JAHDYS010000010">
    <property type="protein sequence ID" value="MBT1072390.1"/>
    <property type="molecule type" value="Genomic_DNA"/>
</dbReference>
<dbReference type="RefSeq" id="WP_214299273.1">
    <property type="nucleotide sequence ID" value="NZ_JAHDYS010000010.1"/>
</dbReference>
<evidence type="ECO:0000256" key="1">
    <source>
        <dbReference type="SAM" id="Phobius"/>
    </source>
</evidence>
<evidence type="ECO:0000313" key="3">
    <source>
        <dbReference type="Proteomes" id="UP000784128"/>
    </source>
</evidence>
<comment type="caution">
    <text evidence="2">The sequence shown here is derived from an EMBL/GenBank/DDBJ whole genome shotgun (WGS) entry which is preliminary data.</text>
</comment>
<evidence type="ECO:0000313" key="2">
    <source>
        <dbReference type="EMBL" id="MBT1072390.1"/>
    </source>
</evidence>
<sequence>MENQNFENRTFENQILENRTATTVSHFPSISWGAIFGGVASGIAVQLVLTVLGLAAGLSAVDPQSAEPVGKIPLLAGLWTGISLILSAFTGGYIASRMSGYSRRTDGVMHGMVAWGISTLFFAYALTTSAGSLIGGAFSVVGQGAKAVVGGAAATAGGVASSKSSQNQLETLLKGSAGGGGEISKESMAALQQRMSAGDRDGAINIMVSRMGFTEDRATPIVDKGMALFGSAQNMPQQARDVATSAVSGVSKVSWGLFVALLLSMILGLSGGAMGARATERRRHPLAHI</sequence>
<organism evidence="2 3">
    <name type="scientific">Pelotalea chapellei</name>
    <dbReference type="NCBI Taxonomy" id="44671"/>
    <lineage>
        <taxon>Bacteria</taxon>
        <taxon>Pseudomonadati</taxon>
        <taxon>Thermodesulfobacteriota</taxon>
        <taxon>Desulfuromonadia</taxon>
        <taxon>Geobacterales</taxon>
        <taxon>Geobacteraceae</taxon>
        <taxon>Pelotalea</taxon>
    </lineage>
</organism>
<protein>
    <recommendedName>
        <fullName evidence="4">PhnA-like protein</fullName>
    </recommendedName>
</protein>
<keyword evidence="1" id="KW-0472">Membrane</keyword>
<feature type="transmembrane region" description="Helical" evidence="1">
    <location>
        <begin position="255"/>
        <end position="276"/>
    </location>
</feature>
<accession>A0ABS5U9Q0</accession>
<keyword evidence="1" id="KW-0812">Transmembrane</keyword>
<keyword evidence="1" id="KW-1133">Transmembrane helix</keyword>
<keyword evidence="3" id="KW-1185">Reference proteome</keyword>
<name>A0ABS5U9Q0_9BACT</name>
<feature type="transmembrane region" description="Helical" evidence="1">
    <location>
        <begin position="72"/>
        <end position="95"/>
    </location>
</feature>
<dbReference type="Proteomes" id="UP000784128">
    <property type="component" value="Unassembled WGS sequence"/>
</dbReference>
<feature type="transmembrane region" description="Helical" evidence="1">
    <location>
        <begin position="107"/>
        <end position="126"/>
    </location>
</feature>
<evidence type="ECO:0008006" key="4">
    <source>
        <dbReference type="Google" id="ProtNLM"/>
    </source>
</evidence>
<proteinExistence type="predicted"/>
<gene>
    <name evidence="2" type="ORF">KJB30_11375</name>
</gene>
<reference evidence="2 3" key="1">
    <citation type="submission" date="2021-05" db="EMBL/GenBank/DDBJ databases">
        <title>The draft genome of Geobacter chapellei DSM 13688.</title>
        <authorList>
            <person name="Xu Z."/>
            <person name="Masuda Y."/>
            <person name="Itoh H."/>
            <person name="Senoo K."/>
        </authorList>
    </citation>
    <scope>NUCLEOTIDE SEQUENCE [LARGE SCALE GENOMIC DNA]</scope>
    <source>
        <strain evidence="2 3">DSM 13688</strain>
    </source>
</reference>